<reference evidence="1" key="1">
    <citation type="journal article" date="2014" name="Front. Microbiol.">
        <title>High frequency of phylogenetically diverse reductive dehalogenase-homologous genes in deep subseafloor sedimentary metagenomes.</title>
        <authorList>
            <person name="Kawai M."/>
            <person name="Futagami T."/>
            <person name="Toyoda A."/>
            <person name="Takaki Y."/>
            <person name="Nishi S."/>
            <person name="Hori S."/>
            <person name="Arai W."/>
            <person name="Tsubouchi T."/>
            <person name="Morono Y."/>
            <person name="Uchiyama I."/>
            <person name="Ito T."/>
            <person name="Fujiyama A."/>
            <person name="Inagaki F."/>
            <person name="Takami H."/>
        </authorList>
    </citation>
    <scope>NUCLEOTIDE SEQUENCE</scope>
    <source>
        <strain evidence="1">Expedition CK06-06</strain>
    </source>
</reference>
<evidence type="ECO:0000313" key="1">
    <source>
        <dbReference type="EMBL" id="GAH10541.1"/>
    </source>
</evidence>
<organism evidence="1">
    <name type="scientific">marine sediment metagenome</name>
    <dbReference type="NCBI Taxonomy" id="412755"/>
    <lineage>
        <taxon>unclassified sequences</taxon>
        <taxon>metagenomes</taxon>
        <taxon>ecological metagenomes</taxon>
    </lineage>
</organism>
<gene>
    <name evidence="1" type="ORF">S01H4_62984</name>
</gene>
<accession>X1CQ80</accession>
<name>X1CQ80_9ZZZZ</name>
<protein>
    <submittedName>
        <fullName evidence="1">Uncharacterized protein</fullName>
    </submittedName>
</protein>
<proteinExistence type="predicted"/>
<sequence length="42" mass="5013">MSDIELNLMPLLRNIQEILQRIEIELKKNKTSINYGIKLEKE</sequence>
<dbReference type="EMBL" id="BART01037737">
    <property type="protein sequence ID" value="GAH10541.1"/>
    <property type="molecule type" value="Genomic_DNA"/>
</dbReference>
<comment type="caution">
    <text evidence="1">The sequence shown here is derived from an EMBL/GenBank/DDBJ whole genome shotgun (WGS) entry which is preliminary data.</text>
</comment>
<dbReference type="AlphaFoldDB" id="X1CQ80"/>